<keyword evidence="11" id="KW-1185">Reference proteome</keyword>
<keyword evidence="5" id="KW-0862">Zinc</keyword>
<evidence type="ECO:0000259" key="9">
    <source>
        <dbReference type="PROSITE" id="PS50157"/>
    </source>
</evidence>
<sequence>MPKAESSSSNERASHKHDPTDKKSRTCEVCERKLSQKGDISRHMKLHLTAEEKKLSYRCTVRDCSFKSLQKSNADAHIASHTGNKDLFKKCPDCDFSSADPGSLSRHRRRKHQYAPARQWHPEQKVWTPQQIAQSTRPRPSKYIEQDQLYSPDVLIQPLDSTRVPSPVDKDQIAARDPVHTSAPHLPSAGNPRLISRNPVSLNPSCIFAEHPRSSNFPAAFNYCLSSVEDLPNDGVGFSPLTFGRTVVQILRCVLHWVVHIMDQ</sequence>
<feature type="region of interest" description="Disordered" evidence="8">
    <location>
        <begin position="98"/>
        <end position="142"/>
    </location>
</feature>
<dbReference type="Proteomes" id="UP001498398">
    <property type="component" value="Unassembled WGS sequence"/>
</dbReference>
<feature type="domain" description="C2H2-type" evidence="9">
    <location>
        <begin position="57"/>
        <end position="86"/>
    </location>
</feature>
<comment type="subcellular location">
    <subcellularLocation>
        <location evidence="1">Nucleus</location>
    </subcellularLocation>
</comment>
<evidence type="ECO:0000313" key="10">
    <source>
        <dbReference type="EMBL" id="KAK7444822.1"/>
    </source>
</evidence>
<comment type="caution">
    <text evidence="10">The sequence shown here is derived from an EMBL/GenBank/DDBJ whole genome shotgun (WGS) entry which is preliminary data.</text>
</comment>
<keyword evidence="4 7" id="KW-0863">Zinc-finger</keyword>
<dbReference type="PANTHER" id="PTHR24388">
    <property type="entry name" value="ZINC FINGER PROTEIN"/>
    <property type="match status" value="1"/>
</dbReference>
<dbReference type="Gene3D" id="3.30.160.60">
    <property type="entry name" value="Classic Zinc Finger"/>
    <property type="match status" value="2"/>
</dbReference>
<dbReference type="InterPro" id="IPR013087">
    <property type="entry name" value="Znf_C2H2_type"/>
</dbReference>
<organism evidence="10 11">
    <name type="scientific">Marasmiellus scandens</name>
    <dbReference type="NCBI Taxonomy" id="2682957"/>
    <lineage>
        <taxon>Eukaryota</taxon>
        <taxon>Fungi</taxon>
        <taxon>Dikarya</taxon>
        <taxon>Basidiomycota</taxon>
        <taxon>Agaricomycotina</taxon>
        <taxon>Agaricomycetes</taxon>
        <taxon>Agaricomycetidae</taxon>
        <taxon>Agaricales</taxon>
        <taxon>Marasmiineae</taxon>
        <taxon>Omphalotaceae</taxon>
        <taxon>Marasmiellus</taxon>
    </lineage>
</organism>
<protein>
    <recommendedName>
        <fullName evidence="9">C2H2-type domain-containing protein</fullName>
    </recommendedName>
</protein>
<evidence type="ECO:0000256" key="2">
    <source>
        <dbReference type="ARBA" id="ARBA00022723"/>
    </source>
</evidence>
<evidence type="ECO:0000256" key="4">
    <source>
        <dbReference type="ARBA" id="ARBA00022771"/>
    </source>
</evidence>
<feature type="region of interest" description="Disordered" evidence="8">
    <location>
        <begin position="175"/>
        <end position="195"/>
    </location>
</feature>
<dbReference type="InterPro" id="IPR050527">
    <property type="entry name" value="Snail/Krueppel_Znf"/>
</dbReference>
<accession>A0ABR1IZ02</accession>
<dbReference type="PROSITE" id="PS00028">
    <property type="entry name" value="ZINC_FINGER_C2H2_1"/>
    <property type="match status" value="1"/>
</dbReference>
<evidence type="ECO:0000256" key="8">
    <source>
        <dbReference type="SAM" id="MobiDB-lite"/>
    </source>
</evidence>
<dbReference type="EMBL" id="JBANRG010000049">
    <property type="protein sequence ID" value="KAK7444822.1"/>
    <property type="molecule type" value="Genomic_DNA"/>
</dbReference>
<name>A0ABR1IZ02_9AGAR</name>
<gene>
    <name evidence="10" type="ORF">VKT23_015139</name>
</gene>
<dbReference type="SMART" id="SM00355">
    <property type="entry name" value="ZnF_C2H2"/>
    <property type="match status" value="3"/>
</dbReference>
<evidence type="ECO:0000313" key="11">
    <source>
        <dbReference type="Proteomes" id="UP001498398"/>
    </source>
</evidence>
<proteinExistence type="predicted"/>
<feature type="compositionally biased region" description="Basic and acidic residues" evidence="8">
    <location>
        <begin position="12"/>
        <end position="28"/>
    </location>
</feature>
<evidence type="ECO:0000256" key="5">
    <source>
        <dbReference type="ARBA" id="ARBA00022833"/>
    </source>
</evidence>
<dbReference type="Pfam" id="PF13909">
    <property type="entry name" value="zf-H2C2_5"/>
    <property type="match status" value="1"/>
</dbReference>
<evidence type="ECO:0000256" key="3">
    <source>
        <dbReference type="ARBA" id="ARBA00022737"/>
    </source>
</evidence>
<keyword evidence="6" id="KW-0539">Nucleus</keyword>
<feature type="region of interest" description="Disordered" evidence="8">
    <location>
        <begin position="1"/>
        <end position="28"/>
    </location>
</feature>
<keyword evidence="2" id="KW-0479">Metal-binding</keyword>
<feature type="domain" description="C2H2-type" evidence="9">
    <location>
        <begin position="25"/>
        <end position="52"/>
    </location>
</feature>
<evidence type="ECO:0000256" key="6">
    <source>
        <dbReference type="ARBA" id="ARBA00023242"/>
    </source>
</evidence>
<reference evidence="10 11" key="1">
    <citation type="submission" date="2024-01" db="EMBL/GenBank/DDBJ databases">
        <title>A draft genome for the cacao thread blight pathogen Marasmiellus scandens.</title>
        <authorList>
            <person name="Baruah I.K."/>
            <person name="Leung J."/>
            <person name="Bukari Y."/>
            <person name="Amoako-Attah I."/>
            <person name="Meinhardt L.W."/>
            <person name="Bailey B.A."/>
            <person name="Cohen S.P."/>
        </authorList>
    </citation>
    <scope>NUCLEOTIDE SEQUENCE [LARGE SCALE GENOMIC DNA]</scope>
    <source>
        <strain evidence="10 11">GH-19</strain>
    </source>
</reference>
<feature type="compositionally biased region" description="Polar residues" evidence="8">
    <location>
        <begin position="127"/>
        <end position="138"/>
    </location>
</feature>
<evidence type="ECO:0000256" key="7">
    <source>
        <dbReference type="PROSITE-ProRule" id="PRU00042"/>
    </source>
</evidence>
<dbReference type="PANTHER" id="PTHR24388:SF54">
    <property type="entry name" value="PROTEIN ESCARGOT"/>
    <property type="match status" value="1"/>
</dbReference>
<keyword evidence="3" id="KW-0677">Repeat</keyword>
<dbReference type="PROSITE" id="PS50157">
    <property type="entry name" value="ZINC_FINGER_C2H2_2"/>
    <property type="match status" value="2"/>
</dbReference>
<evidence type="ECO:0000256" key="1">
    <source>
        <dbReference type="ARBA" id="ARBA00004123"/>
    </source>
</evidence>
<feature type="compositionally biased region" description="Polar residues" evidence="8">
    <location>
        <begin position="1"/>
        <end position="11"/>
    </location>
</feature>